<gene>
    <name evidence="3" type="ORF">PCOR1329_LOCUS4292</name>
</gene>
<sequence>MRIAVYNPLSAGTIERLTDISLGLKQWDIIMICGSAEWCGPEPIGKHTTDALGVRTMVVVGGDLNSDMGLHRDSDGIVTDEEQESIREQLKEVTAVLKQIRETHEKQRKKRLVEEIWEAHERSDFAEMHRLRIQYQMNGRGPKKRYYFSPKTHWDNNKWEQELSKDPSQGGLGTVPISLQQQLQEHEEYYADQMPLPCDHDLMARVAQDRRSMLQYSKRAGKRRAWPEWGLPVEATLLLLDPQINLGSPGELSKRREARAIREAEKRNDEEELDNSFSNRITALDHAKRAKEKHGTCYEDRSKWAHESYPLFSNASDLTTLDQLIFAQPTMALPAQAGRQVAKRGPQATGAAGAAKKGKGSTGKGGAASGSGGGRAPAGDDLDFENEGYGNKLTTIQKLSLRNSQDIRELCHAGMWESLDGDQGSETAKAAKAILQEYVEATNHALGLLIAQETIFTFQVAETYEKEDLDETERMGRMHYALAPQPTIVAILQKSEPGEQVLLAARNYSPVKLKEAMTTVLLCCNGTKATGTPGFASDCDGDAKRSATGTDRGTDAGHGPPAAPPAHLAHFDIRYNSASGRLMTGNSRPRSTRPVLDEQIAPLNGIISALIRQQTLVHLSLERLAPPVVMEQEEMLERQEVIRQLASQRTILAKAVMGLRYGLNQIQTEDKSLVGPWPDEINYVDELGLNSGVAAAAGDWYSGGGRMGRSMAKYLMPYVSGFHGRRAYEKTLQASLASRLQFADVARYVGISTTPPHRHAAAASADPRRSTQTAGTPSASSAGSRPPPRARRGSPPLGQAARSGEALRSSSSPSLPRGAAASPTGWPAAQGCRQARPAEAELPRAASTGGGRLVRAREDAALSSAPAASTGGGAGAGGRGSLAPAGELSAQAAAQAAHRAVAEPHARAAAQPNAYDTQSHGLPHSLWSTMAIQYEQEVLTHARLTLQVR</sequence>
<name>A0ABN9PMV2_9DINO</name>
<feature type="region of interest" description="Disordered" evidence="2">
    <location>
        <begin position="894"/>
        <end position="919"/>
    </location>
</feature>
<proteinExistence type="predicted"/>
<feature type="coiled-coil region" evidence="1">
    <location>
        <begin position="83"/>
        <end position="110"/>
    </location>
</feature>
<feature type="compositionally biased region" description="Gly residues" evidence="2">
    <location>
        <begin position="360"/>
        <end position="376"/>
    </location>
</feature>
<evidence type="ECO:0000313" key="3">
    <source>
        <dbReference type="EMBL" id="CAK0794229.1"/>
    </source>
</evidence>
<reference evidence="3" key="1">
    <citation type="submission" date="2023-10" db="EMBL/GenBank/DDBJ databases">
        <authorList>
            <person name="Chen Y."/>
            <person name="Shah S."/>
            <person name="Dougan E. K."/>
            <person name="Thang M."/>
            <person name="Chan C."/>
        </authorList>
    </citation>
    <scope>NUCLEOTIDE SEQUENCE [LARGE SCALE GENOMIC DNA]</scope>
</reference>
<organism evidence="3 4">
    <name type="scientific">Prorocentrum cordatum</name>
    <dbReference type="NCBI Taxonomy" id="2364126"/>
    <lineage>
        <taxon>Eukaryota</taxon>
        <taxon>Sar</taxon>
        <taxon>Alveolata</taxon>
        <taxon>Dinophyceae</taxon>
        <taxon>Prorocentrales</taxon>
        <taxon>Prorocentraceae</taxon>
        <taxon>Prorocentrum</taxon>
    </lineage>
</organism>
<evidence type="ECO:0000256" key="1">
    <source>
        <dbReference type="SAM" id="Coils"/>
    </source>
</evidence>
<feature type="region of interest" description="Disordered" evidence="2">
    <location>
        <begin position="756"/>
        <end position="882"/>
    </location>
</feature>
<protein>
    <submittedName>
        <fullName evidence="3">Uncharacterized protein</fullName>
    </submittedName>
</protein>
<accession>A0ABN9PMV2</accession>
<keyword evidence="1" id="KW-0175">Coiled coil</keyword>
<keyword evidence="4" id="KW-1185">Reference proteome</keyword>
<feature type="compositionally biased region" description="Gly residues" evidence="2">
    <location>
        <begin position="870"/>
        <end position="880"/>
    </location>
</feature>
<feature type="compositionally biased region" description="Low complexity" evidence="2">
    <location>
        <begin position="770"/>
        <end position="784"/>
    </location>
</feature>
<feature type="compositionally biased region" description="Low complexity" evidence="2">
    <location>
        <begin position="793"/>
        <end position="823"/>
    </location>
</feature>
<evidence type="ECO:0000313" key="4">
    <source>
        <dbReference type="Proteomes" id="UP001189429"/>
    </source>
</evidence>
<dbReference type="Proteomes" id="UP001189429">
    <property type="component" value="Unassembled WGS sequence"/>
</dbReference>
<dbReference type="EMBL" id="CAUYUJ010001113">
    <property type="protein sequence ID" value="CAK0794229.1"/>
    <property type="molecule type" value="Genomic_DNA"/>
</dbReference>
<feature type="compositionally biased region" description="Low complexity" evidence="2">
    <location>
        <begin position="344"/>
        <end position="355"/>
    </location>
</feature>
<comment type="caution">
    <text evidence="3">The sequence shown here is derived from an EMBL/GenBank/DDBJ whole genome shotgun (WGS) entry which is preliminary data.</text>
</comment>
<evidence type="ECO:0000256" key="2">
    <source>
        <dbReference type="SAM" id="MobiDB-lite"/>
    </source>
</evidence>
<feature type="region of interest" description="Disordered" evidence="2">
    <location>
        <begin position="537"/>
        <end position="566"/>
    </location>
</feature>
<feature type="region of interest" description="Disordered" evidence="2">
    <location>
        <begin position="337"/>
        <end position="384"/>
    </location>
</feature>